<dbReference type="PANTHER" id="PTHR13604:SF0">
    <property type="entry name" value="ABASIC SITE PROCESSING PROTEIN HMCES"/>
    <property type="match status" value="1"/>
</dbReference>
<keyword evidence="6" id="KW-0238">DNA-binding</keyword>
<gene>
    <name evidence="9" type="ORF">SAMN05216529_11584</name>
</gene>
<reference evidence="10" key="1">
    <citation type="submission" date="2017-07" db="EMBL/GenBank/DDBJ databases">
        <authorList>
            <person name="Varghese N."/>
            <person name="Submissions S."/>
        </authorList>
    </citation>
    <scope>NUCLEOTIDE SEQUENCE [LARGE SCALE GENOMIC DNA]</scope>
    <source>
        <strain evidence="10">NLAE-zl-C134</strain>
    </source>
</reference>
<name>A0A315ZQU7_9FIRM</name>
<evidence type="ECO:0000256" key="4">
    <source>
        <dbReference type="ARBA" id="ARBA00022801"/>
    </source>
</evidence>
<dbReference type="SUPFAM" id="SSF143081">
    <property type="entry name" value="BB1717-like"/>
    <property type="match status" value="1"/>
</dbReference>
<evidence type="ECO:0000256" key="6">
    <source>
        <dbReference type="ARBA" id="ARBA00023125"/>
    </source>
</evidence>
<organism evidence="9 10">
    <name type="scientific">Faecalicatena contorta</name>
    <dbReference type="NCBI Taxonomy" id="39482"/>
    <lineage>
        <taxon>Bacteria</taxon>
        <taxon>Bacillati</taxon>
        <taxon>Bacillota</taxon>
        <taxon>Clostridia</taxon>
        <taxon>Lachnospirales</taxon>
        <taxon>Lachnospiraceae</taxon>
        <taxon>Faecalicatena</taxon>
    </lineage>
</organism>
<sequence>MCGRYYIGKSLTYRMEEIVGEADCRIEEEQFNRDVYPTDLVPVIVAGQQGLKLTCQRWGYPGYQGKGVVFNARAESVMEKKMFHNGIRYNRAVIPAGGFYEWNQNKEKITFLRKDSPVIYLAGFYSRFEDGERFVILTTAANESMVKTHDRMPLILEEDQLEGWIRNNGMTAEILRQIPVMLGKEVDYEQQTLF</sequence>
<dbReference type="Gene3D" id="3.90.1680.10">
    <property type="entry name" value="SOS response associated peptidase-like"/>
    <property type="match status" value="1"/>
</dbReference>
<proteinExistence type="inferred from homology"/>
<dbReference type="InterPro" id="IPR036590">
    <property type="entry name" value="SRAP-like"/>
</dbReference>
<accession>A0A315ZQU7</accession>
<dbReference type="PANTHER" id="PTHR13604">
    <property type="entry name" value="DC12-RELATED"/>
    <property type="match status" value="1"/>
</dbReference>
<evidence type="ECO:0000313" key="9">
    <source>
        <dbReference type="EMBL" id="SUQ15728.1"/>
    </source>
</evidence>
<keyword evidence="2 8" id="KW-0645">Protease</keyword>
<dbReference type="Proteomes" id="UP000254051">
    <property type="component" value="Unassembled WGS sequence"/>
</dbReference>
<keyword evidence="3" id="KW-0227">DNA damage</keyword>
<dbReference type="OrthoDB" id="9782620at2"/>
<dbReference type="GO" id="GO:0008233">
    <property type="term" value="F:peptidase activity"/>
    <property type="evidence" value="ECO:0007669"/>
    <property type="project" value="UniProtKB-KW"/>
</dbReference>
<comment type="similarity">
    <text evidence="1 8">Belongs to the SOS response-associated peptidase family.</text>
</comment>
<evidence type="ECO:0000313" key="10">
    <source>
        <dbReference type="Proteomes" id="UP000254051"/>
    </source>
</evidence>
<keyword evidence="5" id="KW-0190">Covalent protein-DNA linkage</keyword>
<dbReference type="GO" id="GO:0006508">
    <property type="term" value="P:proteolysis"/>
    <property type="evidence" value="ECO:0007669"/>
    <property type="project" value="UniProtKB-KW"/>
</dbReference>
<dbReference type="GO" id="GO:0106300">
    <property type="term" value="P:protein-DNA covalent cross-linking repair"/>
    <property type="evidence" value="ECO:0007669"/>
    <property type="project" value="InterPro"/>
</dbReference>
<evidence type="ECO:0000256" key="3">
    <source>
        <dbReference type="ARBA" id="ARBA00022763"/>
    </source>
</evidence>
<dbReference type="EMBL" id="UHJJ01000015">
    <property type="protein sequence ID" value="SUQ15728.1"/>
    <property type="molecule type" value="Genomic_DNA"/>
</dbReference>
<evidence type="ECO:0000256" key="5">
    <source>
        <dbReference type="ARBA" id="ARBA00023124"/>
    </source>
</evidence>
<evidence type="ECO:0000256" key="1">
    <source>
        <dbReference type="ARBA" id="ARBA00008136"/>
    </source>
</evidence>
<keyword evidence="10" id="KW-1185">Reference proteome</keyword>
<dbReference type="Pfam" id="PF02586">
    <property type="entry name" value="SRAP"/>
    <property type="match status" value="1"/>
</dbReference>
<evidence type="ECO:0000256" key="2">
    <source>
        <dbReference type="ARBA" id="ARBA00022670"/>
    </source>
</evidence>
<dbReference type="EC" id="3.4.-.-" evidence="8"/>
<dbReference type="AlphaFoldDB" id="A0A315ZQU7"/>
<keyword evidence="4 8" id="KW-0378">Hydrolase</keyword>
<dbReference type="GO" id="GO:0016829">
    <property type="term" value="F:lyase activity"/>
    <property type="evidence" value="ECO:0007669"/>
    <property type="project" value="UniProtKB-KW"/>
</dbReference>
<protein>
    <recommendedName>
        <fullName evidence="8">Abasic site processing protein</fullName>
        <ecNumber evidence="8">3.4.-.-</ecNumber>
    </recommendedName>
</protein>
<keyword evidence="7" id="KW-0456">Lyase</keyword>
<dbReference type="RefSeq" id="WP_109713813.1">
    <property type="nucleotide sequence ID" value="NZ_QGDS01000015.1"/>
</dbReference>
<evidence type="ECO:0000256" key="8">
    <source>
        <dbReference type="RuleBase" id="RU364100"/>
    </source>
</evidence>
<evidence type="ECO:0000256" key="7">
    <source>
        <dbReference type="ARBA" id="ARBA00023239"/>
    </source>
</evidence>
<dbReference type="InterPro" id="IPR003738">
    <property type="entry name" value="SRAP"/>
</dbReference>
<dbReference type="GO" id="GO:0003697">
    <property type="term" value="F:single-stranded DNA binding"/>
    <property type="evidence" value="ECO:0007669"/>
    <property type="project" value="InterPro"/>
</dbReference>